<name>A0A6A5UMZ8_9PLEO</name>
<comment type="subcellular location">
    <subcellularLocation>
        <location evidence="1">Endomembrane system</location>
        <topology evidence="1">Multi-pass membrane protein</topology>
    </subcellularLocation>
    <subcellularLocation>
        <location evidence="8">Vacuole membrane</location>
        <topology evidence="8">Multi-pass membrane protein</topology>
    </subcellularLocation>
</comment>
<dbReference type="InterPro" id="IPR036259">
    <property type="entry name" value="MFS_trans_sf"/>
</dbReference>
<evidence type="ECO:0000256" key="3">
    <source>
        <dbReference type="ARBA" id="ARBA00022448"/>
    </source>
</evidence>
<evidence type="ECO:0000256" key="5">
    <source>
        <dbReference type="ARBA" id="ARBA00022970"/>
    </source>
</evidence>
<keyword evidence="3" id="KW-0813">Transport</keyword>
<feature type="transmembrane region" description="Helical" evidence="8">
    <location>
        <begin position="277"/>
        <end position="295"/>
    </location>
</feature>
<dbReference type="Pfam" id="PF02487">
    <property type="entry name" value="CLN3"/>
    <property type="match status" value="1"/>
</dbReference>
<dbReference type="GO" id="GO:0006865">
    <property type="term" value="P:amino acid transport"/>
    <property type="evidence" value="ECO:0007669"/>
    <property type="project" value="UniProtKB-KW"/>
</dbReference>
<keyword evidence="7 8" id="KW-0472">Membrane</keyword>
<dbReference type="PANTHER" id="PTHR10981:SF0">
    <property type="entry name" value="BATTENIN"/>
    <property type="match status" value="1"/>
</dbReference>
<evidence type="ECO:0000256" key="1">
    <source>
        <dbReference type="ARBA" id="ARBA00004127"/>
    </source>
</evidence>
<dbReference type="GO" id="GO:0005774">
    <property type="term" value="C:vacuolar membrane"/>
    <property type="evidence" value="ECO:0007669"/>
    <property type="project" value="UniProtKB-SubCell"/>
</dbReference>
<protein>
    <recommendedName>
        <fullName evidence="8">Protein BTN</fullName>
    </recommendedName>
</protein>
<dbReference type="Proteomes" id="UP000800036">
    <property type="component" value="Unassembled WGS sequence"/>
</dbReference>
<feature type="transmembrane region" description="Helical" evidence="8">
    <location>
        <begin position="86"/>
        <end position="105"/>
    </location>
</feature>
<reference evidence="10" key="1">
    <citation type="journal article" date="2020" name="Stud. Mycol.">
        <title>101 Dothideomycetes genomes: a test case for predicting lifestyles and emergence of pathogens.</title>
        <authorList>
            <person name="Haridas S."/>
            <person name="Albert R."/>
            <person name="Binder M."/>
            <person name="Bloem J."/>
            <person name="Labutti K."/>
            <person name="Salamov A."/>
            <person name="Andreopoulos B."/>
            <person name="Baker S."/>
            <person name="Barry K."/>
            <person name="Bills G."/>
            <person name="Bluhm B."/>
            <person name="Cannon C."/>
            <person name="Castanera R."/>
            <person name="Culley D."/>
            <person name="Daum C."/>
            <person name="Ezra D."/>
            <person name="Gonzalez J."/>
            <person name="Henrissat B."/>
            <person name="Kuo A."/>
            <person name="Liang C."/>
            <person name="Lipzen A."/>
            <person name="Lutzoni F."/>
            <person name="Magnuson J."/>
            <person name="Mondo S."/>
            <person name="Nolan M."/>
            <person name="Ohm R."/>
            <person name="Pangilinan J."/>
            <person name="Park H.-J."/>
            <person name="Ramirez L."/>
            <person name="Alfaro M."/>
            <person name="Sun H."/>
            <person name="Tritt A."/>
            <person name="Yoshinaga Y."/>
            <person name="Zwiers L.-H."/>
            <person name="Turgeon B."/>
            <person name="Goodwin S."/>
            <person name="Spatafora J."/>
            <person name="Crous P."/>
            <person name="Grigoriev I."/>
        </authorList>
    </citation>
    <scope>NUCLEOTIDE SEQUENCE</scope>
    <source>
        <strain evidence="10">CBS 107.79</strain>
    </source>
</reference>
<evidence type="ECO:0000313" key="11">
    <source>
        <dbReference type="Proteomes" id="UP000800036"/>
    </source>
</evidence>
<feature type="transmembrane region" description="Helical" evidence="8">
    <location>
        <begin position="59"/>
        <end position="79"/>
    </location>
</feature>
<evidence type="ECO:0000256" key="4">
    <source>
        <dbReference type="ARBA" id="ARBA00022692"/>
    </source>
</evidence>
<keyword evidence="11" id="KW-1185">Reference proteome</keyword>
<feature type="transmembrane region" description="Helical" evidence="8">
    <location>
        <begin position="25"/>
        <end position="47"/>
    </location>
</feature>
<organism evidence="10 11">
    <name type="scientific">Bimuria novae-zelandiae CBS 107.79</name>
    <dbReference type="NCBI Taxonomy" id="1447943"/>
    <lineage>
        <taxon>Eukaryota</taxon>
        <taxon>Fungi</taxon>
        <taxon>Dikarya</taxon>
        <taxon>Ascomycota</taxon>
        <taxon>Pezizomycotina</taxon>
        <taxon>Dothideomycetes</taxon>
        <taxon>Pleosporomycetidae</taxon>
        <taxon>Pleosporales</taxon>
        <taxon>Massarineae</taxon>
        <taxon>Didymosphaeriaceae</taxon>
        <taxon>Bimuria</taxon>
    </lineage>
</organism>
<proteinExistence type="inferred from homology"/>
<comment type="similarity">
    <text evidence="2 8">Belongs to the battenin family.</text>
</comment>
<evidence type="ECO:0000256" key="2">
    <source>
        <dbReference type="ARBA" id="ARBA00007467"/>
    </source>
</evidence>
<dbReference type="EMBL" id="ML976749">
    <property type="protein sequence ID" value="KAF1966215.1"/>
    <property type="molecule type" value="Genomic_DNA"/>
</dbReference>
<gene>
    <name evidence="10" type="ORF">BU23DRAFT_560381</name>
</gene>
<feature type="transmembrane region" description="Helical" evidence="8">
    <location>
        <begin position="315"/>
        <end position="333"/>
    </location>
</feature>
<feature type="compositionally biased region" description="Basic and acidic residues" evidence="9">
    <location>
        <begin position="224"/>
        <end position="235"/>
    </location>
</feature>
<dbReference type="PIRSF" id="PIRSF015974">
    <property type="entry name" value="CLN3_BTN1"/>
    <property type="match status" value="1"/>
</dbReference>
<dbReference type="GO" id="GO:0012505">
    <property type="term" value="C:endomembrane system"/>
    <property type="evidence" value="ECO:0007669"/>
    <property type="project" value="UniProtKB-SubCell"/>
</dbReference>
<dbReference type="InterPro" id="IPR018460">
    <property type="entry name" value="Battenin_disease_Cln3_subgr"/>
</dbReference>
<dbReference type="AlphaFoldDB" id="A0A6A5UMZ8"/>
<dbReference type="InterPro" id="IPR003492">
    <property type="entry name" value="Battenin_disease_Cln3"/>
</dbReference>
<evidence type="ECO:0000256" key="9">
    <source>
        <dbReference type="SAM" id="MobiDB-lite"/>
    </source>
</evidence>
<feature type="transmembrane region" description="Helical" evidence="8">
    <location>
        <begin position="371"/>
        <end position="390"/>
    </location>
</feature>
<keyword evidence="8" id="KW-0926">Vacuole</keyword>
<dbReference type="OrthoDB" id="5965864at2759"/>
<accession>A0A6A5UMZ8</accession>
<evidence type="ECO:0000256" key="6">
    <source>
        <dbReference type="ARBA" id="ARBA00022989"/>
    </source>
</evidence>
<dbReference type="GO" id="GO:0051453">
    <property type="term" value="P:regulation of intracellular pH"/>
    <property type="evidence" value="ECO:0007669"/>
    <property type="project" value="TreeGrafter"/>
</dbReference>
<feature type="transmembrane region" description="Helical" evidence="8">
    <location>
        <begin position="141"/>
        <end position="167"/>
    </location>
</feature>
<feature type="transmembrane region" description="Helical" evidence="8">
    <location>
        <begin position="345"/>
        <end position="365"/>
    </location>
</feature>
<evidence type="ECO:0000256" key="8">
    <source>
        <dbReference type="RuleBase" id="RU361113"/>
    </source>
</evidence>
<dbReference type="SUPFAM" id="SSF103473">
    <property type="entry name" value="MFS general substrate transporter"/>
    <property type="match status" value="1"/>
</dbReference>
<keyword evidence="6 8" id="KW-1133">Transmembrane helix</keyword>
<feature type="transmembrane region" description="Helical" evidence="8">
    <location>
        <begin position="179"/>
        <end position="198"/>
    </location>
</feature>
<keyword evidence="5" id="KW-0029">Amino-acid transport</keyword>
<feature type="region of interest" description="Disordered" evidence="9">
    <location>
        <begin position="212"/>
        <end position="244"/>
    </location>
</feature>
<keyword evidence="4 8" id="KW-0812">Transmembrane</keyword>
<dbReference type="Gene3D" id="1.20.1250.20">
    <property type="entry name" value="MFS general substrate transporter like domains"/>
    <property type="match status" value="1"/>
</dbReference>
<evidence type="ECO:0000256" key="7">
    <source>
        <dbReference type="ARBA" id="ARBA00023136"/>
    </source>
</evidence>
<sequence>MPGTTSREVFWARIKAVFQGADPRVCAAFWLFGLINNVLYVIILSAALDLVGSDVPKGLVLLADVVPSFITKLCAPYFIHKIPYSLRILIFCALSACGMLVITLTPEDQDARAITIKMCGVMLASLSSGGGELTFLGLTHYYGHFALASWGSGTGGAGLIGAGAYAVLTNSFHVSPRNALLAFAFLPAIMLLSFFIVLPRGPLQFSSKSGHIGYEPVEDEDTVRDDGDADPHSEQEGLLASSMHSASGRSFTSTKSSKGLASAVVSFRANLRRARGLFFPYMLPLLLVYIAEYTINQGVAPTLLFPLASSPFGEYRSFYSTYGAIYQVGVFISRSSTPFIRIHHLYLPSFLQVGNLILLALHAMFDFLPNFYVVCIIIFWEGLLGGLVYVSTFAEITDNVPKEDREFSLGATSVSDSGGICIAGFISMAFEKGLCKWQVDHGRNYCKL</sequence>
<dbReference type="PRINTS" id="PR01315">
    <property type="entry name" value="BATTENIN"/>
</dbReference>
<dbReference type="PANTHER" id="PTHR10981">
    <property type="entry name" value="BATTENIN"/>
    <property type="match status" value="1"/>
</dbReference>
<evidence type="ECO:0000313" key="10">
    <source>
        <dbReference type="EMBL" id="KAF1966215.1"/>
    </source>
</evidence>